<dbReference type="AlphaFoldDB" id="A0A176VBV6"/>
<proteinExistence type="predicted"/>
<gene>
    <name evidence="1" type="ORF">AXG93_2566s1170</name>
</gene>
<protein>
    <submittedName>
        <fullName evidence="1">Uncharacterized protein</fullName>
    </submittedName>
</protein>
<keyword evidence="2" id="KW-1185">Reference proteome</keyword>
<dbReference type="Proteomes" id="UP000077202">
    <property type="component" value="Unassembled WGS sequence"/>
</dbReference>
<evidence type="ECO:0000313" key="2">
    <source>
        <dbReference type="Proteomes" id="UP000077202"/>
    </source>
</evidence>
<sequence>MYCSSLPLLKWFSTLDAAENKRNAVGSGENLIERNYFGIGGINVVLDRRLRELIPLCAAWQEALSRDIDRQDEESAAFLENISFDDCEASSVFVERYRETVERLRSSVERLKAAIVSTSEMAVAAQREILSGMRAGAPAA</sequence>
<accession>A0A176VBV6</accession>
<dbReference type="EMBL" id="LVLJ01004077">
    <property type="protein sequence ID" value="OAE18334.1"/>
    <property type="molecule type" value="Genomic_DNA"/>
</dbReference>
<comment type="caution">
    <text evidence="1">The sequence shown here is derived from an EMBL/GenBank/DDBJ whole genome shotgun (WGS) entry which is preliminary data.</text>
</comment>
<name>A0A176VBV6_MARPO</name>
<organism evidence="1 2">
    <name type="scientific">Marchantia polymorpha subsp. ruderalis</name>
    <dbReference type="NCBI Taxonomy" id="1480154"/>
    <lineage>
        <taxon>Eukaryota</taxon>
        <taxon>Viridiplantae</taxon>
        <taxon>Streptophyta</taxon>
        <taxon>Embryophyta</taxon>
        <taxon>Marchantiophyta</taxon>
        <taxon>Marchantiopsida</taxon>
        <taxon>Marchantiidae</taxon>
        <taxon>Marchantiales</taxon>
        <taxon>Marchantiaceae</taxon>
        <taxon>Marchantia</taxon>
    </lineage>
</organism>
<evidence type="ECO:0000313" key="1">
    <source>
        <dbReference type="EMBL" id="OAE18334.1"/>
    </source>
</evidence>
<reference evidence="1" key="1">
    <citation type="submission" date="2016-03" db="EMBL/GenBank/DDBJ databases">
        <title>Mechanisms controlling the formation of the plant cell surface in tip-growing cells are functionally conserved among land plants.</title>
        <authorList>
            <person name="Honkanen S."/>
            <person name="Jones V.A."/>
            <person name="Morieri G."/>
            <person name="Champion C."/>
            <person name="Hetherington A.J."/>
            <person name="Kelly S."/>
            <person name="Saint-Marcoux D."/>
            <person name="Proust H."/>
            <person name="Prescott H."/>
            <person name="Dolan L."/>
        </authorList>
    </citation>
    <scope>NUCLEOTIDE SEQUENCE [LARGE SCALE GENOMIC DNA]</scope>
    <source>
        <tissue evidence="1">Whole gametophyte</tissue>
    </source>
</reference>